<dbReference type="OrthoDB" id="9815788at2"/>
<dbReference type="EMBL" id="VHSH01000010">
    <property type="protein sequence ID" value="TQV74480.1"/>
    <property type="molecule type" value="Genomic_DNA"/>
</dbReference>
<dbReference type="PANTHER" id="PTHR34309:SF1">
    <property type="entry name" value="PROTEIN GLCG"/>
    <property type="match status" value="1"/>
</dbReference>
<dbReference type="Proteomes" id="UP000315252">
    <property type="component" value="Unassembled WGS sequence"/>
</dbReference>
<dbReference type="Pfam" id="PF03928">
    <property type="entry name" value="HbpS-like"/>
    <property type="match status" value="1"/>
</dbReference>
<keyword evidence="2" id="KW-1185">Reference proteome</keyword>
<accession>A0A545TB87</accession>
<protein>
    <submittedName>
        <fullName evidence="1">Heme-binding protein</fullName>
    </submittedName>
</protein>
<dbReference type="SUPFAM" id="SSF143744">
    <property type="entry name" value="GlcG-like"/>
    <property type="match status" value="1"/>
</dbReference>
<comment type="caution">
    <text evidence="1">The sequence shown here is derived from an EMBL/GenBank/DDBJ whole genome shotgun (WGS) entry which is preliminary data.</text>
</comment>
<reference evidence="1 2" key="1">
    <citation type="submission" date="2019-06" db="EMBL/GenBank/DDBJ databases">
        <title>Whole genome sequence for Rhodospirillaceae sp. R148.</title>
        <authorList>
            <person name="Wang G."/>
        </authorList>
    </citation>
    <scope>NUCLEOTIDE SEQUENCE [LARGE SCALE GENOMIC DNA]</scope>
    <source>
        <strain evidence="1 2">R148</strain>
    </source>
</reference>
<dbReference type="PANTHER" id="PTHR34309">
    <property type="entry name" value="SLR1406 PROTEIN"/>
    <property type="match status" value="1"/>
</dbReference>
<proteinExistence type="predicted"/>
<dbReference type="InterPro" id="IPR052517">
    <property type="entry name" value="GlcG_carb_metab_protein"/>
</dbReference>
<dbReference type="InterPro" id="IPR005624">
    <property type="entry name" value="PduO/GlcC-like"/>
</dbReference>
<evidence type="ECO:0000313" key="2">
    <source>
        <dbReference type="Proteomes" id="UP000315252"/>
    </source>
</evidence>
<sequence>MLTHRGALAMLAAAADHAAQLQVPQCIAIVDRSGEVMASLRMDGAKFLSLRSATAKARTAASTNAATGNLDMTIGLALGAATEGGMTPLPGGLPIRYEGEPLGGIGVGSGSGDQDRAVAEAALEAIGADLDI</sequence>
<evidence type="ECO:0000313" key="1">
    <source>
        <dbReference type="EMBL" id="TQV74480.1"/>
    </source>
</evidence>
<dbReference type="InterPro" id="IPR038084">
    <property type="entry name" value="PduO/GlcC-like_sf"/>
</dbReference>
<name>A0A545TB87_9PROT</name>
<gene>
    <name evidence="1" type="ORF">FKG95_24095</name>
</gene>
<dbReference type="AlphaFoldDB" id="A0A545TB87"/>
<organism evidence="1 2">
    <name type="scientific">Denitrobaculum tricleocarpae</name>
    <dbReference type="NCBI Taxonomy" id="2591009"/>
    <lineage>
        <taxon>Bacteria</taxon>
        <taxon>Pseudomonadati</taxon>
        <taxon>Pseudomonadota</taxon>
        <taxon>Alphaproteobacteria</taxon>
        <taxon>Rhodospirillales</taxon>
        <taxon>Rhodospirillaceae</taxon>
        <taxon>Denitrobaculum</taxon>
    </lineage>
</organism>
<dbReference type="Gene3D" id="3.30.450.150">
    <property type="entry name" value="Haem-degrading domain"/>
    <property type="match status" value="1"/>
</dbReference>